<evidence type="ECO:0000256" key="6">
    <source>
        <dbReference type="ARBA" id="ARBA00049157"/>
    </source>
</evidence>
<dbReference type="PANTHER" id="PTHR43375:SF1">
    <property type="entry name" value="OROTIDINE 5'-PHOSPHATE DECARBOXYLASE"/>
    <property type="match status" value="1"/>
</dbReference>
<evidence type="ECO:0000313" key="9">
    <source>
        <dbReference type="EMBL" id="OGG78474.1"/>
    </source>
</evidence>
<dbReference type="GO" id="GO:0004590">
    <property type="term" value="F:orotidine-5'-phosphate decarboxylase activity"/>
    <property type="evidence" value="ECO:0007669"/>
    <property type="project" value="UniProtKB-UniRule"/>
</dbReference>
<evidence type="ECO:0000256" key="1">
    <source>
        <dbReference type="ARBA" id="ARBA00004861"/>
    </source>
</evidence>
<keyword evidence="3" id="KW-0210">Decarboxylase</keyword>
<evidence type="ECO:0000256" key="5">
    <source>
        <dbReference type="ARBA" id="ARBA00023239"/>
    </source>
</evidence>
<organism evidence="9 10">
    <name type="scientific">Candidatus Kaiserbacteria bacterium RIFCSPLOWO2_01_FULL_52_12b</name>
    <dbReference type="NCBI Taxonomy" id="1798509"/>
    <lineage>
        <taxon>Bacteria</taxon>
        <taxon>Candidatus Kaiseribacteriota</taxon>
    </lineage>
</organism>
<dbReference type="EMBL" id="MFLW01000007">
    <property type="protein sequence ID" value="OGG78474.1"/>
    <property type="molecule type" value="Genomic_DNA"/>
</dbReference>
<proteinExistence type="inferred from homology"/>
<dbReference type="NCBIfam" id="TIGR02127">
    <property type="entry name" value="pyrF_sub2"/>
    <property type="match status" value="1"/>
</dbReference>
<comment type="similarity">
    <text evidence="2">Belongs to the OMP decarboxylase family. Type 2 subfamily.</text>
</comment>
<comment type="pathway">
    <text evidence="1">Pyrimidine metabolism; UMP biosynthesis via de novo pathway; UMP from orotate: step 2/2.</text>
</comment>
<evidence type="ECO:0000256" key="2">
    <source>
        <dbReference type="ARBA" id="ARBA00008847"/>
    </source>
</evidence>
<sequence>MFTFVDNLQAAMQTKKSVLCVGLDPQLKFMPPHLIESALAKYGQTWEALADVFSAFNAAIINAVEPYAPAVKPQAAFYEASRHMWGVLEHSIDFARFNGLITIKDAKRKDGGDTAEAYAQTHIGEVPFFNGSTKPSLLRTDAVTIDGYIAESCVSHFVKEIKKHGTAAFVVCKTSFEPNSEIENLVTTSGLTVWEELAHRVAKWGEGTEGKNRYRNLGVVMGATYPEDAPKMRAILPKAIMLVPGYGAQGGGADGAVVPFNEDGFGAVVNSSRGIIAAWQKGPFACDPKDFAQAAANAAKAARDDLNEALKRAGKYPF</sequence>
<dbReference type="PANTHER" id="PTHR43375">
    <property type="entry name" value="OROTIDINE 5'-PHOSPHATE DECARBOXYLASE"/>
    <property type="match status" value="1"/>
</dbReference>
<name>A0A1F6EXX0_9BACT</name>
<dbReference type="GO" id="GO:0044205">
    <property type="term" value="P:'de novo' UMP biosynthetic process"/>
    <property type="evidence" value="ECO:0007669"/>
    <property type="project" value="UniProtKB-UniPathway"/>
</dbReference>
<dbReference type="UniPathway" id="UPA00070">
    <property type="reaction ID" value="UER00120"/>
</dbReference>
<dbReference type="Gene3D" id="3.20.20.70">
    <property type="entry name" value="Aldolase class I"/>
    <property type="match status" value="1"/>
</dbReference>
<evidence type="ECO:0000256" key="4">
    <source>
        <dbReference type="ARBA" id="ARBA00022975"/>
    </source>
</evidence>
<dbReference type="EC" id="4.1.1.23" evidence="7"/>
<comment type="catalytic activity">
    <reaction evidence="6">
        <text>orotidine 5'-phosphate + H(+) = UMP + CO2</text>
        <dbReference type="Rhea" id="RHEA:11596"/>
        <dbReference type="ChEBI" id="CHEBI:15378"/>
        <dbReference type="ChEBI" id="CHEBI:16526"/>
        <dbReference type="ChEBI" id="CHEBI:57538"/>
        <dbReference type="ChEBI" id="CHEBI:57865"/>
        <dbReference type="EC" id="4.1.1.23"/>
    </reaction>
</comment>
<dbReference type="SUPFAM" id="SSF51366">
    <property type="entry name" value="Ribulose-phoshate binding barrel"/>
    <property type="match status" value="1"/>
</dbReference>
<evidence type="ECO:0000256" key="3">
    <source>
        <dbReference type="ARBA" id="ARBA00022793"/>
    </source>
</evidence>
<dbReference type="AlphaFoldDB" id="A0A1F6EXX0"/>
<dbReference type="GO" id="GO:0006207">
    <property type="term" value="P:'de novo' pyrimidine nucleobase biosynthetic process"/>
    <property type="evidence" value="ECO:0007669"/>
    <property type="project" value="InterPro"/>
</dbReference>
<dbReference type="InterPro" id="IPR011995">
    <property type="entry name" value="OMPdecase_type-2"/>
</dbReference>
<gene>
    <name evidence="9" type="ORF">A3A36_01525</name>
</gene>
<evidence type="ECO:0000256" key="7">
    <source>
        <dbReference type="NCBIfam" id="TIGR02127"/>
    </source>
</evidence>
<evidence type="ECO:0000313" key="10">
    <source>
        <dbReference type="Proteomes" id="UP000178811"/>
    </source>
</evidence>
<feature type="domain" description="Orotidine 5'-phosphate decarboxylase" evidence="8">
    <location>
        <begin position="18"/>
        <end position="295"/>
    </location>
</feature>
<dbReference type="InterPro" id="IPR013785">
    <property type="entry name" value="Aldolase_TIM"/>
</dbReference>
<dbReference type="Proteomes" id="UP000178811">
    <property type="component" value="Unassembled WGS sequence"/>
</dbReference>
<reference evidence="9 10" key="1">
    <citation type="journal article" date="2016" name="Nat. Commun.">
        <title>Thousands of microbial genomes shed light on interconnected biogeochemical processes in an aquifer system.</title>
        <authorList>
            <person name="Anantharaman K."/>
            <person name="Brown C.T."/>
            <person name="Hug L.A."/>
            <person name="Sharon I."/>
            <person name="Castelle C.J."/>
            <person name="Probst A.J."/>
            <person name="Thomas B.C."/>
            <person name="Singh A."/>
            <person name="Wilkins M.J."/>
            <person name="Karaoz U."/>
            <person name="Brodie E.L."/>
            <person name="Williams K.H."/>
            <person name="Hubbard S.S."/>
            <person name="Banfield J.F."/>
        </authorList>
    </citation>
    <scope>NUCLEOTIDE SEQUENCE [LARGE SCALE GENOMIC DNA]</scope>
</reference>
<dbReference type="InterPro" id="IPR001754">
    <property type="entry name" value="OMPdeCOase_dom"/>
</dbReference>
<dbReference type="Pfam" id="PF00215">
    <property type="entry name" value="OMPdecase"/>
    <property type="match status" value="1"/>
</dbReference>
<protein>
    <recommendedName>
        <fullName evidence="7">Orotidine-5'-phosphate decarboxylase</fullName>
        <ecNumber evidence="7">4.1.1.23</ecNumber>
    </recommendedName>
</protein>
<accession>A0A1F6EXX0</accession>
<dbReference type="SMART" id="SM00934">
    <property type="entry name" value="OMPdecase"/>
    <property type="match status" value="1"/>
</dbReference>
<keyword evidence="4" id="KW-0665">Pyrimidine biosynthesis</keyword>
<evidence type="ECO:0000259" key="8">
    <source>
        <dbReference type="SMART" id="SM00934"/>
    </source>
</evidence>
<dbReference type="InterPro" id="IPR011060">
    <property type="entry name" value="RibuloseP-bd_barrel"/>
</dbReference>
<comment type="caution">
    <text evidence="9">The sequence shown here is derived from an EMBL/GenBank/DDBJ whole genome shotgun (WGS) entry which is preliminary data.</text>
</comment>
<keyword evidence="5" id="KW-0456">Lyase</keyword>